<evidence type="ECO:0000256" key="1">
    <source>
        <dbReference type="ARBA" id="ARBA00022485"/>
    </source>
</evidence>
<keyword evidence="9" id="KW-0170">Cobalt</keyword>
<comment type="catalytic activity">
    <reaction evidence="9">
        <text>epoxyqueuosine(34) in tRNA + AH2 = queuosine(34) in tRNA + A + H2O</text>
        <dbReference type="Rhea" id="RHEA:32159"/>
        <dbReference type="Rhea" id="RHEA-COMP:18571"/>
        <dbReference type="Rhea" id="RHEA-COMP:18582"/>
        <dbReference type="ChEBI" id="CHEBI:13193"/>
        <dbReference type="ChEBI" id="CHEBI:15377"/>
        <dbReference type="ChEBI" id="CHEBI:17499"/>
        <dbReference type="ChEBI" id="CHEBI:194431"/>
        <dbReference type="ChEBI" id="CHEBI:194443"/>
        <dbReference type="EC" id="1.17.99.6"/>
    </reaction>
</comment>
<feature type="binding site" evidence="9">
    <location>
        <position position="193"/>
    </location>
    <ligand>
        <name>[4Fe-4S] cluster</name>
        <dbReference type="ChEBI" id="CHEBI:49883"/>
        <label>1</label>
    </ligand>
</feature>
<dbReference type="NCBIfam" id="TIGR00276">
    <property type="entry name" value="tRNA epoxyqueuosine(34) reductase QueG"/>
    <property type="match status" value="1"/>
</dbReference>
<keyword evidence="5 9" id="KW-0671">Queuosine biosynthesis</keyword>
<dbReference type="RefSeq" id="WP_127703478.1">
    <property type="nucleotide sequence ID" value="NZ_SACK01000001.1"/>
</dbReference>
<comment type="function">
    <text evidence="9">Catalyzes the conversion of epoxyqueuosine (oQ) to queuosine (Q), which is a hypermodified base found in the wobble positions of tRNA(Asp), tRNA(Asn), tRNA(His) and tRNA(Tyr).</text>
</comment>
<dbReference type="HAMAP" id="MF_00916">
    <property type="entry name" value="QueG"/>
    <property type="match status" value="1"/>
</dbReference>
<evidence type="ECO:0000256" key="2">
    <source>
        <dbReference type="ARBA" id="ARBA00022490"/>
    </source>
</evidence>
<comment type="caution">
    <text evidence="11">The sequence shown here is derived from an EMBL/GenBank/DDBJ whole genome shotgun (WGS) entry which is preliminary data.</text>
</comment>
<evidence type="ECO:0000256" key="9">
    <source>
        <dbReference type="HAMAP-Rule" id="MF_00916"/>
    </source>
</evidence>
<proteinExistence type="inferred from homology"/>
<evidence type="ECO:0000256" key="8">
    <source>
        <dbReference type="ARBA" id="ARBA00023014"/>
    </source>
</evidence>
<evidence type="ECO:0000256" key="6">
    <source>
        <dbReference type="ARBA" id="ARBA00023002"/>
    </source>
</evidence>
<dbReference type="PROSITE" id="PS00198">
    <property type="entry name" value="4FE4S_FER_1"/>
    <property type="match status" value="1"/>
</dbReference>
<dbReference type="FunFam" id="3.30.70.20:FF:000037">
    <property type="entry name" value="Epoxyqueuosine reductase"/>
    <property type="match status" value="1"/>
</dbReference>
<protein>
    <recommendedName>
        <fullName evidence="9">Epoxyqueuosine reductase</fullName>
        <ecNumber evidence="9">1.17.99.6</ecNumber>
    </recommendedName>
    <alternativeName>
        <fullName evidence="9">Queuosine biosynthesis protein QueG</fullName>
    </alternativeName>
</protein>
<keyword evidence="7 9" id="KW-0408">Iron</keyword>
<dbReference type="InterPro" id="IPR004453">
    <property type="entry name" value="QueG"/>
</dbReference>
<dbReference type="SUPFAM" id="SSF46548">
    <property type="entry name" value="alpha-helical ferredoxin"/>
    <property type="match status" value="1"/>
</dbReference>
<feature type="domain" description="4Fe-4S ferredoxin-type" evidence="10">
    <location>
        <begin position="176"/>
        <end position="207"/>
    </location>
</feature>
<keyword evidence="1 9" id="KW-0004">4Fe-4S</keyword>
<keyword evidence="9" id="KW-0846">Cobalamin</keyword>
<feature type="binding site" evidence="9">
    <location>
        <position position="187"/>
    </location>
    <ligand>
        <name>[4Fe-4S] cluster</name>
        <dbReference type="ChEBI" id="CHEBI:49883"/>
        <label>1</label>
    </ligand>
</feature>
<dbReference type="Gene3D" id="3.30.70.20">
    <property type="match status" value="1"/>
</dbReference>
<evidence type="ECO:0000256" key="4">
    <source>
        <dbReference type="ARBA" id="ARBA00022723"/>
    </source>
</evidence>
<feature type="binding site" evidence="9">
    <location>
        <position position="190"/>
    </location>
    <ligand>
        <name>[4Fe-4S] cluster</name>
        <dbReference type="ChEBI" id="CHEBI:49883"/>
        <label>1</label>
    </ligand>
</feature>
<feature type="active site" description="Proton donor" evidence="9">
    <location>
        <position position="132"/>
    </location>
</feature>
<keyword evidence="3 9" id="KW-0819">tRNA processing</keyword>
<dbReference type="Pfam" id="PF08331">
    <property type="entry name" value="QueG_DUF1730"/>
    <property type="match status" value="1"/>
</dbReference>
<dbReference type="EMBL" id="SACK01000001">
    <property type="protein sequence ID" value="RVU03113.1"/>
    <property type="molecule type" value="Genomic_DNA"/>
</dbReference>
<keyword evidence="6 9" id="KW-0560">Oxidoreductase</keyword>
<dbReference type="Pfam" id="PF13484">
    <property type="entry name" value="Fer4_16"/>
    <property type="match status" value="1"/>
</dbReference>
<feature type="binding site" evidence="9">
    <location>
        <position position="132"/>
    </location>
    <ligand>
        <name>cob(II)alamin</name>
        <dbReference type="ChEBI" id="CHEBI:16304"/>
    </ligand>
</feature>
<dbReference type="GO" id="GO:0008616">
    <property type="term" value="P:tRNA queuosine(34) biosynthetic process"/>
    <property type="evidence" value="ECO:0007669"/>
    <property type="project" value="UniProtKB-UniRule"/>
</dbReference>
<dbReference type="GO" id="GO:0031419">
    <property type="term" value="F:cobalamin binding"/>
    <property type="evidence" value="ECO:0007669"/>
    <property type="project" value="UniProtKB-KW"/>
</dbReference>
<dbReference type="InterPro" id="IPR017896">
    <property type="entry name" value="4Fe4S_Fe-S-bd"/>
</dbReference>
<dbReference type="PROSITE" id="PS51379">
    <property type="entry name" value="4FE4S_FER_2"/>
    <property type="match status" value="1"/>
</dbReference>
<comment type="subcellular location">
    <subcellularLocation>
        <location evidence="9">Cytoplasm</location>
    </subcellularLocation>
</comment>
<keyword evidence="12" id="KW-1185">Reference proteome</keyword>
<accession>A0A3S3TKH2</accession>
<dbReference type="GO" id="GO:0051539">
    <property type="term" value="F:4 iron, 4 sulfur cluster binding"/>
    <property type="evidence" value="ECO:0007669"/>
    <property type="project" value="UniProtKB-KW"/>
</dbReference>
<evidence type="ECO:0000256" key="3">
    <source>
        <dbReference type="ARBA" id="ARBA00022694"/>
    </source>
</evidence>
<feature type="binding site" evidence="9">
    <location>
        <position position="156"/>
    </location>
    <ligand>
        <name>cob(II)alamin</name>
        <dbReference type="ChEBI" id="CHEBI:16304"/>
    </ligand>
</feature>
<dbReference type="GO" id="GO:0005737">
    <property type="term" value="C:cytoplasm"/>
    <property type="evidence" value="ECO:0007669"/>
    <property type="project" value="UniProtKB-SubCell"/>
</dbReference>
<feature type="binding site" evidence="9">
    <location>
        <position position="240"/>
    </location>
    <ligand>
        <name>[4Fe-4S] cluster</name>
        <dbReference type="ChEBI" id="CHEBI:49883"/>
        <label>2</label>
    </ligand>
</feature>
<feature type="binding site" evidence="9">
    <location>
        <position position="167"/>
    </location>
    <ligand>
        <name>cob(II)alamin</name>
        <dbReference type="ChEBI" id="CHEBI:16304"/>
    </ligand>
</feature>
<dbReference type="GO" id="GO:0046872">
    <property type="term" value="F:metal ion binding"/>
    <property type="evidence" value="ECO:0007669"/>
    <property type="project" value="UniProtKB-KW"/>
</dbReference>
<dbReference type="GO" id="GO:0052693">
    <property type="term" value="F:epoxyqueuosine reductase activity"/>
    <property type="evidence" value="ECO:0007669"/>
    <property type="project" value="UniProtKB-UniRule"/>
</dbReference>
<evidence type="ECO:0000256" key="5">
    <source>
        <dbReference type="ARBA" id="ARBA00022785"/>
    </source>
</evidence>
<comment type="similarity">
    <text evidence="9">Belongs to the QueG family.</text>
</comment>
<dbReference type="InterPro" id="IPR017900">
    <property type="entry name" value="4Fe4S_Fe_S_CS"/>
</dbReference>
<reference evidence="11 12" key="1">
    <citation type="submission" date="2019-01" db="EMBL/GenBank/DDBJ databases">
        <authorList>
            <person name="Chen W.-M."/>
        </authorList>
    </citation>
    <scope>NUCLEOTIDE SEQUENCE [LARGE SCALE GENOMIC DNA]</scope>
    <source>
        <strain evidence="11 12">YBJ-36</strain>
    </source>
</reference>
<name>A0A3S3TKH2_9SPHI</name>
<feature type="binding site" evidence="9">
    <location>
        <position position="243"/>
    </location>
    <ligand>
        <name>[4Fe-4S] cluster</name>
        <dbReference type="ChEBI" id="CHEBI:49883"/>
        <label>2</label>
    </ligand>
</feature>
<organism evidence="11 12">
    <name type="scientific">Mucilaginibacter limnophilus</name>
    <dbReference type="NCBI Taxonomy" id="1932778"/>
    <lineage>
        <taxon>Bacteria</taxon>
        <taxon>Pseudomonadati</taxon>
        <taxon>Bacteroidota</taxon>
        <taxon>Sphingobacteriia</taxon>
        <taxon>Sphingobacteriales</taxon>
        <taxon>Sphingobacteriaceae</taxon>
        <taxon>Mucilaginibacter</taxon>
    </lineage>
</organism>
<evidence type="ECO:0000256" key="7">
    <source>
        <dbReference type="ARBA" id="ARBA00023004"/>
    </source>
</evidence>
<comment type="cofactor">
    <cofactor evidence="9">
        <name>[4Fe-4S] cluster</name>
        <dbReference type="ChEBI" id="CHEBI:49883"/>
    </cofactor>
    <text evidence="9">Binds 2 [4Fe-4S] clusters per monomer.</text>
</comment>
<dbReference type="UniPathway" id="UPA00392"/>
<dbReference type="OrthoDB" id="9784571at2"/>
<feature type="binding site" evidence="9">
    <location>
        <position position="213"/>
    </location>
    <ligand>
        <name>[4Fe-4S] cluster</name>
        <dbReference type="ChEBI" id="CHEBI:49883"/>
        <label>2</label>
    </ligand>
</feature>
<comment type="subunit">
    <text evidence="9">Monomer.</text>
</comment>
<evidence type="ECO:0000313" key="11">
    <source>
        <dbReference type="EMBL" id="RVU03113.1"/>
    </source>
</evidence>
<feature type="binding site" evidence="9">
    <location>
        <position position="153"/>
    </location>
    <ligand>
        <name>cob(II)alamin</name>
        <dbReference type="ChEBI" id="CHEBI:16304"/>
    </ligand>
</feature>
<comment type="caution">
    <text evidence="9">Lacks conserved residue(s) required for the propagation of feature annotation.</text>
</comment>
<dbReference type="AlphaFoldDB" id="A0A3S3TKH2"/>
<feature type="binding site" evidence="9">
    <location>
        <position position="247"/>
    </location>
    <ligand>
        <name>[4Fe-4S] cluster</name>
        <dbReference type="ChEBI" id="CHEBI:49883"/>
        <label>1</label>
    </ligand>
</feature>
<dbReference type="PANTHER" id="PTHR30002:SF4">
    <property type="entry name" value="EPOXYQUEUOSINE REDUCTASE"/>
    <property type="match status" value="1"/>
</dbReference>
<keyword evidence="8 9" id="KW-0411">Iron-sulfur</keyword>
<evidence type="ECO:0000313" key="12">
    <source>
        <dbReference type="Proteomes" id="UP000282759"/>
    </source>
</evidence>
<evidence type="ECO:0000259" key="10">
    <source>
        <dbReference type="PROSITE" id="PS51379"/>
    </source>
</evidence>
<feature type="binding site" evidence="9">
    <location>
        <position position="215"/>
    </location>
    <ligand>
        <name>cob(II)alamin</name>
        <dbReference type="ChEBI" id="CHEBI:16304"/>
    </ligand>
</feature>
<dbReference type="PANTHER" id="PTHR30002">
    <property type="entry name" value="EPOXYQUEUOSINE REDUCTASE"/>
    <property type="match status" value="1"/>
</dbReference>
<dbReference type="Proteomes" id="UP000282759">
    <property type="component" value="Unassembled WGS sequence"/>
</dbReference>
<feature type="binding site" evidence="9">
    <location>
        <begin position="240"/>
        <end position="241"/>
    </location>
    <ligand>
        <name>cob(II)alamin</name>
        <dbReference type="ChEBI" id="CHEBI:16304"/>
    </ligand>
</feature>
<feature type="binding site" evidence="9">
    <location>
        <position position="60"/>
    </location>
    <ligand>
        <name>cob(II)alamin</name>
        <dbReference type="ChEBI" id="CHEBI:16304"/>
    </ligand>
</feature>
<comment type="pathway">
    <text evidence="9">tRNA modification; tRNA-queuosine biosynthesis.</text>
</comment>
<keyword evidence="4 9" id="KW-0479">Metal-binding</keyword>
<feature type="binding site" evidence="9">
    <location>
        <position position="222"/>
    </location>
    <ligand>
        <name>tRNA</name>
        <dbReference type="ChEBI" id="CHEBI:17843"/>
    </ligand>
</feature>
<comment type="cofactor">
    <cofactor evidence="9">
        <name>cob(II)alamin</name>
        <dbReference type="ChEBI" id="CHEBI:16304"/>
    </cofactor>
</comment>
<gene>
    <name evidence="9 11" type="primary">queG</name>
    <name evidence="11" type="ORF">EOD41_04040</name>
</gene>
<sequence>MNNTATYSRIIKEEAKNLGFLFCGIAKAEFLEDEAPRLERWLSNNMHGEMQYMENYFDKRLDPRLLVDGAKSVISLGLNYYTTELQHDPSAPKISKYAYGADYHHVIKDKLKRLMEIINERIGEVGGRAFVDSAPVLDKAWAKKAGMGWIGKNSNLINKNAGSFFFLAELIVDIELEYDIEPTADHCGTCTRCIDACPTDAIVGPYVVDGSRCISYLTIELKNEIPAEFTNKMDGWMFGCDICQDVCPWNRFSVLHNEPAFQPHPELLGIKSADWHDITEDVFKKVFQKSAVKRAKFAGLKRNLDFLRNGSTMEKTIEIV</sequence>
<dbReference type="EC" id="1.17.99.6" evidence="9"/>
<keyword evidence="2 9" id="KW-0963">Cytoplasm</keyword>
<dbReference type="InterPro" id="IPR013542">
    <property type="entry name" value="QueG_DUF1730"/>
</dbReference>
<feature type="binding site" evidence="9">
    <location>
        <position position="197"/>
    </location>
    <ligand>
        <name>[4Fe-4S] cluster</name>
        <dbReference type="ChEBI" id="CHEBI:49883"/>
        <label>2</label>
    </ligand>
</feature>